<accession>A0A9X2E2I5</accession>
<dbReference type="PANTHER" id="PTHR37042">
    <property type="entry name" value="OUTER MEMBRANE PROTEIN RV1973"/>
    <property type="match status" value="1"/>
</dbReference>
<keyword evidence="3" id="KW-1133">Transmembrane helix</keyword>
<dbReference type="AlphaFoldDB" id="A0A9X2E2I5"/>
<comment type="caution">
    <text evidence="4">The sequence shown here is derived from an EMBL/GenBank/DDBJ whole genome shotgun (WGS) entry which is preliminary data.</text>
</comment>
<sequence length="165" mass="18111">MNGNDKMRLILIRVIAVGLIALSLGSAWYLYHSYRADTQAEQARTDSVAAARRTVEGMFTYDFHSVDTELPKIANNLAPGFRDDYLKLINQAIVPGAKEKQLTVQATAQAAGIVSAQRSHAVVLVYLNQVTTSKDSPQGTVTPSRVRVSLDRRDGQWLVAQVTPI</sequence>
<evidence type="ECO:0000313" key="5">
    <source>
        <dbReference type="Proteomes" id="UP001139157"/>
    </source>
</evidence>
<dbReference type="RefSeq" id="WP_251909921.1">
    <property type="nucleotide sequence ID" value="NZ_JAMRXG010000002.1"/>
</dbReference>
<evidence type="ECO:0000256" key="2">
    <source>
        <dbReference type="ARBA" id="ARBA00023136"/>
    </source>
</evidence>
<dbReference type="PANTHER" id="PTHR37042:SF4">
    <property type="entry name" value="OUTER MEMBRANE PROTEIN RV1973"/>
    <property type="match status" value="1"/>
</dbReference>
<dbReference type="Proteomes" id="UP001139157">
    <property type="component" value="Unassembled WGS sequence"/>
</dbReference>
<protein>
    <submittedName>
        <fullName evidence="4">H domain protein</fullName>
    </submittedName>
</protein>
<evidence type="ECO:0000256" key="3">
    <source>
        <dbReference type="SAM" id="Phobius"/>
    </source>
</evidence>
<keyword evidence="2 3" id="KW-0472">Membrane</keyword>
<organism evidence="4 5">
    <name type="scientific">Nocardia pulmonis</name>
    <dbReference type="NCBI Taxonomy" id="2951408"/>
    <lineage>
        <taxon>Bacteria</taxon>
        <taxon>Bacillati</taxon>
        <taxon>Actinomycetota</taxon>
        <taxon>Actinomycetes</taxon>
        <taxon>Mycobacteriales</taxon>
        <taxon>Nocardiaceae</taxon>
        <taxon>Nocardia</taxon>
    </lineage>
</organism>
<reference evidence="4" key="1">
    <citation type="submission" date="2022-06" db="EMBL/GenBank/DDBJ databases">
        <title>Novel species in genus nocardia.</title>
        <authorList>
            <person name="Li F."/>
        </authorList>
    </citation>
    <scope>NUCLEOTIDE SEQUENCE</scope>
    <source>
        <strain evidence="4">CDC141</strain>
    </source>
</reference>
<evidence type="ECO:0000256" key="1">
    <source>
        <dbReference type="ARBA" id="ARBA00004370"/>
    </source>
</evidence>
<dbReference type="EMBL" id="JAMRXG010000002">
    <property type="protein sequence ID" value="MCM6772922.1"/>
    <property type="molecule type" value="Genomic_DNA"/>
</dbReference>
<name>A0A9X2E2I5_9NOCA</name>
<feature type="transmembrane region" description="Helical" evidence="3">
    <location>
        <begin position="12"/>
        <end position="31"/>
    </location>
</feature>
<keyword evidence="3" id="KW-0812">Transmembrane</keyword>
<keyword evidence="5" id="KW-1185">Reference proteome</keyword>
<dbReference type="GO" id="GO:0016020">
    <property type="term" value="C:membrane"/>
    <property type="evidence" value="ECO:0007669"/>
    <property type="project" value="UniProtKB-SubCell"/>
</dbReference>
<comment type="subcellular location">
    <subcellularLocation>
        <location evidence="1">Membrane</location>
    </subcellularLocation>
</comment>
<evidence type="ECO:0000313" key="4">
    <source>
        <dbReference type="EMBL" id="MCM6772922.1"/>
    </source>
</evidence>
<gene>
    <name evidence="4" type="ORF">NDR86_05475</name>
</gene>
<proteinExistence type="predicted"/>